<evidence type="ECO:0000313" key="8">
    <source>
        <dbReference type="EMBL" id="KAK0534893.1"/>
    </source>
</evidence>
<comment type="caution">
    <text evidence="8">The sequence shown here is derived from an EMBL/GenBank/DDBJ whole genome shotgun (WGS) entry which is preliminary data.</text>
</comment>
<dbReference type="EC" id="5.2.1.8" evidence="2 5"/>
<feature type="domain" description="PPIase FKBP-type" evidence="7">
    <location>
        <begin position="52"/>
        <end position="140"/>
    </location>
</feature>
<dbReference type="InterPro" id="IPR001179">
    <property type="entry name" value="PPIase_FKBP_dom"/>
</dbReference>
<keyword evidence="3 5" id="KW-0697">Rotamase</keyword>
<evidence type="ECO:0000256" key="5">
    <source>
        <dbReference type="PROSITE-ProRule" id="PRU00277"/>
    </source>
</evidence>
<feature type="signal peptide" evidence="6">
    <location>
        <begin position="1"/>
        <end position="27"/>
    </location>
</feature>
<accession>A0AAN6JLA2</accession>
<organism evidence="8 9">
    <name type="scientific">Tilletia horrida</name>
    <dbReference type="NCBI Taxonomy" id="155126"/>
    <lineage>
        <taxon>Eukaryota</taxon>
        <taxon>Fungi</taxon>
        <taxon>Dikarya</taxon>
        <taxon>Basidiomycota</taxon>
        <taxon>Ustilaginomycotina</taxon>
        <taxon>Exobasidiomycetes</taxon>
        <taxon>Tilletiales</taxon>
        <taxon>Tilletiaceae</taxon>
        <taxon>Tilletia</taxon>
    </lineage>
</organism>
<keyword evidence="4 5" id="KW-0413">Isomerase</keyword>
<dbReference type="EMBL" id="JAPDMQ010000107">
    <property type="protein sequence ID" value="KAK0534893.1"/>
    <property type="molecule type" value="Genomic_DNA"/>
</dbReference>
<feature type="chain" id="PRO_5042823587" description="peptidylprolyl isomerase" evidence="6">
    <location>
        <begin position="28"/>
        <end position="169"/>
    </location>
</feature>
<comment type="catalytic activity">
    <reaction evidence="1 5">
        <text>[protein]-peptidylproline (omega=180) = [protein]-peptidylproline (omega=0)</text>
        <dbReference type="Rhea" id="RHEA:16237"/>
        <dbReference type="Rhea" id="RHEA-COMP:10747"/>
        <dbReference type="Rhea" id="RHEA-COMP:10748"/>
        <dbReference type="ChEBI" id="CHEBI:83833"/>
        <dbReference type="ChEBI" id="CHEBI:83834"/>
        <dbReference type="EC" id="5.2.1.8"/>
    </reaction>
</comment>
<dbReference type="InterPro" id="IPR046357">
    <property type="entry name" value="PPIase_dom_sf"/>
</dbReference>
<evidence type="ECO:0000256" key="2">
    <source>
        <dbReference type="ARBA" id="ARBA00013194"/>
    </source>
</evidence>
<evidence type="ECO:0000259" key="7">
    <source>
        <dbReference type="PROSITE" id="PS50059"/>
    </source>
</evidence>
<dbReference type="PANTHER" id="PTHR45779:SF7">
    <property type="entry name" value="PEPTIDYLPROLYL ISOMERASE"/>
    <property type="match status" value="1"/>
</dbReference>
<dbReference type="AlphaFoldDB" id="A0AAN6JLA2"/>
<proteinExistence type="predicted"/>
<sequence>MTRLAAAAAPLALACVALLAASPAADAKEPPKELRIGVKHKPAECAIKSQKGDLMRMHYTGKLWEGEKFDSSLDRGDPFEFTLGSGQVIKGWDQGLLDMCEGEKRKLQIPAHLGYGDRGAGAKIPGGATLVFDVELLEIKGPRAKTLKAAGAAAAAAATDAGAAVKEEL</sequence>
<name>A0AAN6JLA2_9BASI</name>
<dbReference type="Pfam" id="PF00254">
    <property type="entry name" value="FKBP_C"/>
    <property type="match status" value="1"/>
</dbReference>
<evidence type="ECO:0000256" key="4">
    <source>
        <dbReference type="ARBA" id="ARBA00023235"/>
    </source>
</evidence>
<keyword evidence="9" id="KW-1185">Reference proteome</keyword>
<keyword evidence="6" id="KW-0732">Signal</keyword>
<dbReference type="SUPFAM" id="SSF54534">
    <property type="entry name" value="FKBP-like"/>
    <property type="match status" value="1"/>
</dbReference>
<dbReference type="GO" id="GO:0003755">
    <property type="term" value="F:peptidyl-prolyl cis-trans isomerase activity"/>
    <property type="evidence" value="ECO:0007669"/>
    <property type="project" value="UniProtKB-KW"/>
</dbReference>
<protein>
    <recommendedName>
        <fullName evidence="2 5">peptidylprolyl isomerase</fullName>
        <ecNumber evidence="2 5">5.2.1.8</ecNumber>
    </recommendedName>
</protein>
<evidence type="ECO:0000313" key="9">
    <source>
        <dbReference type="Proteomes" id="UP001176521"/>
    </source>
</evidence>
<dbReference type="PROSITE" id="PS50059">
    <property type="entry name" value="FKBP_PPIASE"/>
    <property type="match status" value="1"/>
</dbReference>
<dbReference type="InterPro" id="IPR044609">
    <property type="entry name" value="FKBP2/11"/>
</dbReference>
<dbReference type="GO" id="GO:0005783">
    <property type="term" value="C:endoplasmic reticulum"/>
    <property type="evidence" value="ECO:0007669"/>
    <property type="project" value="TreeGrafter"/>
</dbReference>
<gene>
    <name evidence="8" type="primary">FPR2</name>
    <name evidence="8" type="ORF">OC842_002497</name>
</gene>
<dbReference type="PROSITE" id="PS51257">
    <property type="entry name" value="PROKAR_LIPOPROTEIN"/>
    <property type="match status" value="1"/>
</dbReference>
<evidence type="ECO:0000256" key="6">
    <source>
        <dbReference type="SAM" id="SignalP"/>
    </source>
</evidence>
<evidence type="ECO:0000256" key="3">
    <source>
        <dbReference type="ARBA" id="ARBA00023110"/>
    </source>
</evidence>
<dbReference type="FunFam" id="3.10.50.40:FF:000006">
    <property type="entry name" value="Peptidyl-prolyl cis-trans isomerase"/>
    <property type="match status" value="1"/>
</dbReference>
<dbReference type="PANTHER" id="PTHR45779">
    <property type="entry name" value="PEPTIDYLPROLYL ISOMERASE"/>
    <property type="match status" value="1"/>
</dbReference>
<dbReference type="Proteomes" id="UP001176521">
    <property type="component" value="Unassembled WGS sequence"/>
</dbReference>
<evidence type="ECO:0000256" key="1">
    <source>
        <dbReference type="ARBA" id="ARBA00000971"/>
    </source>
</evidence>
<reference evidence="8" key="1">
    <citation type="journal article" date="2023" name="PhytoFront">
        <title>Draft Genome Resources of Seven Strains of Tilletia horrida, Causal Agent of Kernel Smut of Rice.</title>
        <authorList>
            <person name="Khanal S."/>
            <person name="Antony Babu S."/>
            <person name="Zhou X.G."/>
        </authorList>
    </citation>
    <scope>NUCLEOTIDE SEQUENCE</scope>
    <source>
        <strain evidence="8">TX3</strain>
    </source>
</reference>
<dbReference type="Gene3D" id="3.10.50.40">
    <property type="match status" value="1"/>
</dbReference>